<dbReference type="SUPFAM" id="SSF48371">
    <property type="entry name" value="ARM repeat"/>
    <property type="match status" value="1"/>
</dbReference>
<dbReference type="Gene3D" id="1.25.10.10">
    <property type="entry name" value="Leucine-rich Repeat Variant"/>
    <property type="match status" value="1"/>
</dbReference>
<evidence type="ECO:0000313" key="13">
    <source>
        <dbReference type="RefSeq" id="XP_052737129.1"/>
    </source>
</evidence>
<evidence type="ECO:0000256" key="6">
    <source>
        <dbReference type="ARBA" id="ARBA00058456"/>
    </source>
</evidence>
<keyword evidence="12" id="KW-1185">Reference proteome</keyword>
<dbReference type="PANTHER" id="PTHR14978">
    <property type="entry name" value="BETA-CATENIN-LIKE PROTEIN 1 NUCLEAR ASSOCIATED PROTEIN"/>
    <property type="match status" value="1"/>
</dbReference>
<dbReference type="KEGG" id="bany:112057680"/>
<evidence type="ECO:0000256" key="10">
    <source>
        <dbReference type="SAM" id="MobiDB-lite"/>
    </source>
</evidence>
<dbReference type="GO" id="GO:0005681">
    <property type="term" value="C:spliceosomal complex"/>
    <property type="evidence" value="ECO:0007669"/>
    <property type="project" value="TreeGrafter"/>
</dbReference>
<evidence type="ECO:0000256" key="4">
    <source>
        <dbReference type="ARBA" id="ARBA00023054"/>
    </source>
</evidence>
<evidence type="ECO:0000256" key="9">
    <source>
        <dbReference type="ARBA" id="ARBA00083862"/>
    </source>
</evidence>
<comment type="subcellular location">
    <subcellularLocation>
        <location evidence="1">Nucleus</location>
    </subcellularLocation>
</comment>
<dbReference type="AlphaFoldDB" id="A0A6J1P804"/>
<keyword evidence="2" id="KW-0597">Phosphoprotein</keyword>
<reference evidence="13" key="1">
    <citation type="submission" date="2025-08" db="UniProtKB">
        <authorList>
            <consortium name="RefSeq"/>
        </authorList>
    </citation>
    <scope>IDENTIFICATION</scope>
</reference>
<evidence type="ECO:0000256" key="8">
    <source>
        <dbReference type="ARBA" id="ARBA00070106"/>
    </source>
</evidence>
<evidence type="ECO:0000256" key="3">
    <source>
        <dbReference type="ARBA" id="ARBA00022737"/>
    </source>
</evidence>
<protein>
    <recommendedName>
        <fullName evidence="8">Beta-catenin-like protein 1</fullName>
    </recommendedName>
    <alternativeName>
        <fullName evidence="9">Nuclear-associated protein</fullName>
    </alternativeName>
</protein>
<dbReference type="PANTHER" id="PTHR14978:SF0">
    <property type="entry name" value="BETA-CATENIN-LIKE PROTEIN 1"/>
    <property type="match status" value="1"/>
</dbReference>
<feature type="domain" description="Beta-catenin-like protein 1 N-terminal" evidence="11">
    <location>
        <begin position="62"/>
        <end position="168"/>
    </location>
</feature>
<sequence>MDVGELLSFKPVPTPKRPNDEELEDSDDDNNYSSKIRRLNKNTIDRLSQSYSTSLPKEPMITDKEREDILKFVETEVTEGEVLDETAVKKLVLNFEKKALRNREMRIKFPDQPEKFMESEIDLFEALQELSAVATVPDQYPLLVELKCVNSLLELLSHDNTDVSTKVVNLLQELTDVDILHESEEGAEELITALAEAECAALLLHNLHRLDEQVPDERDAVHNTLGIIENITEFRPELCVEVAKQGFIQWILKRLKVKIPFDGNKLYASEILSILLQNTPENRKLLGELDGIDVLLQQLAFYKRHDPSGPEEQEAMENMFDALCCALMEPANRDRFLRGEGLQLMNLMLREKKMSRNGSLKVLDHALAGSDGRDNCNKFVDILGLRTVFPLFMKTPKRKRLLTVDQHEEHVVSIIASMLRNCQGSQRQRLLAKFTENDLEKVDRLLELHFKYMDKVDRTEKDMEAEGEDLDDDAQYLKRLSGGLFTLQLIDRIILEVCTAGPPTVKQRVQRVLSLRGGSLKIIRHVMREYAGNLGDAGSEEWRQQEQQHILQLVDKF</sequence>
<name>A0A6J1P804_BICAN</name>
<organism evidence="12 13">
    <name type="scientific">Bicyclus anynana</name>
    <name type="common">Squinting bush brown butterfly</name>
    <dbReference type="NCBI Taxonomy" id="110368"/>
    <lineage>
        <taxon>Eukaryota</taxon>
        <taxon>Metazoa</taxon>
        <taxon>Ecdysozoa</taxon>
        <taxon>Arthropoda</taxon>
        <taxon>Hexapoda</taxon>
        <taxon>Insecta</taxon>
        <taxon>Pterygota</taxon>
        <taxon>Neoptera</taxon>
        <taxon>Endopterygota</taxon>
        <taxon>Lepidoptera</taxon>
        <taxon>Glossata</taxon>
        <taxon>Ditrysia</taxon>
        <taxon>Papilionoidea</taxon>
        <taxon>Nymphalidae</taxon>
        <taxon>Satyrinae</taxon>
        <taxon>Satyrini</taxon>
        <taxon>Mycalesina</taxon>
        <taxon>Bicyclus</taxon>
    </lineage>
</organism>
<evidence type="ECO:0000256" key="7">
    <source>
        <dbReference type="ARBA" id="ARBA00061776"/>
    </source>
</evidence>
<evidence type="ECO:0000256" key="5">
    <source>
        <dbReference type="ARBA" id="ARBA00023242"/>
    </source>
</evidence>
<dbReference type="InterPro" id="IPR016024">
    <property type="entry name" value="ARM-type_fold"/>
</dbReference>
<proteinExistence type="predicted"/>
<accession>A0A6J1P804</accession>
<dbReference type="GO" id="GO:0010467">
    <property type="term" value="P:gene expression"/>
    <property type="evidence" value="ECO:0007669"/>
    <property type="project" value="UniProtKB-ARBA"/>
</dbReference>
<keyword evidence="3" id="KW-0677">Repeat</keyword>
<dbReference type="Pfam" id="PF08216">
    <property type="entry name" value="CTNNBL"/>
    <property type="match status" value="1"/>
</dbReference>
<dbReference type="FunFam" id="1.25.10.10:FF:001136">
    <property type="entry name" value="Beta-catenin-like protein 1"/>
    <property type="match status" value="1"/>
</dbReference>
<evidence type="ECO:0000259" key="11">
    <source>
        <dbReference type="SMART" id="SM01156"/>
    </source>
</evidence>
<keyword evidence="5" id="KW-0539">Nucleus</keyword>
<feature type="compositionally biased region" description="Acidic residues" evidence="10">
    <location>
        <begin position="21"/>
        <end position="30"/>
    </location>
</feature>
<evidence type="ECO:0000256" key="2">
    <source>
        <dbReference type="ARBA" id="ARBA00022553"/>
    </source>
</evidence>
<dbReference type="RefSeq" id="XP_052737129.1">
    <property type="nucleotide sequence ID" value="XM_052881169.1"/>
</dbReference>
<gene>
    <name evidence="13" type="primary">LOC112057680</name>
</gene>
<evidence type="ECO:0000256" key="1">
    <source>
        <dbReference type="ARBA" id="ARBA00004123"/>
    </source>
</evidence>
<feature type="region of interest" description="Disordered" evidence="10">
    <location>
        <begin position="1"/>
        <end position="34"/>
    </location>
</feature>
<dbReference type="GeneID" id="112057680"/>
<comment type="subunit">
    <text evidence="7">Component of the PRP19-CDC5L splicing complex composed of a core complex comprising a homotetramer of PRPF19, CDC5L, PLRG1 and BCAS2, and at least three less stably associated proteins CTNNBL1, CWC15 and HSPA8. Interacts directly with CWC15 and CDC5L in the complex. Interacts with AICDA; the interaction is important for the antibody diversification activity of AICDA. Interacts with PRPF31 (via its NLS). Interacts (via its N-terminal NLS) with KPNA1 and KPNA2.</text>
</comment>
<dbReference type="Proteomes" id="UP001652582">
    <property type="component" value="Chromosome 4"/>
</dbReference>
<comment type="function">
    <text evidence="6">Component of the PRP19-CDC5L complex that forms an integral part of the spliceosome and is required for activating pre-mRNA splicing. Participates in AID/AICDA-mediated somatic hypermutation (SHM) and class-switch recombination (CSR), 2 processes resulting in the production of high-affinity, mutated isotype-switched antibodies.</text>
</comment>
<evidence type="ECO:0000313" key="12">
    <source>
        <dbReference type="Proteomes" id="UP001652582"/>
    </source>
</evidence>
<dbReference type="SMART" id="SM01156">
    <property type="entry name" value="DUF1716"/>
    <property type="match status" value="1"/>
</dbReference>
<keyword evidence="4" id="KW-0175">Coiled coil</keyword>
<dbReference type="InterPro" id="IPR039678">
    <property type="entry name" value="CTNNBL1"/>
</dbReference>
<dbReference type="InterPro" id="IPR013180">
    <property type="entry name" value="CTNNBL1_N"/>
</dbReference>
<dbReference type="InterPro" id="IPR011989">
    <property type="entry name" value="ARM-like"/>
</dbReference>